<dbReference type="InterPro" id="IPR050297">
    <property type="entry name" value="LipidA_mod_glycosyltrf_83"/>
</dbReference>
<feature type="transmembrane region" description="Helical" evidence="8">
    <location>
        <begin position="162"/>
        <end position="179"/>
    </location>
</feature>
<organism evidence="9 10">
    <name type="scientific">Okeanomitos corallinicola TIOX110</name>
    <dbReference type="NCBI Taxonomy" id="3133117"/>
    <lineage>
        <taxon>Bacteria</taxon>
        <taxon>Bacillati</taxon>
        <taxon>Cyanobacteriota</taxon>
        <taxon>Cyanophyceae</taxon>
        <taxon>Nostocales</taxon>
        <taxon>Aphanizomenonaceae</taxon>
        <taxon>Okeanomitos</taxon>
    </lineage>
</organism>
<feature type="transmembrane region" description="Helical" evidence="8">
    <location>
        <begin position="241"/>
        <end position="262"/>
    </location>
</feature>
<evidence type="ECO:0000256" key="7">
    <source>
        <dbReference type="ARBA" id="ARBA00023136"/>
    </source>
</evidence>
<gene>
    <name evidence="9" type="ORF">WJM97_06090</name>
</gene>
<keyword evidence="4 9" id="KW-0808">Transferase</keyword>
<feature type="transmembrane region" description="Helical" evidence="8">
    <location>
        <begin position="213"/>
        <end position="229"/>
    </location>
</feature>
<feature type="transmembrane region" description="Helical" evidence="8">
    <location>
        <begin position="303"/>
        <end position="322"/>
    </location>
</feature>
<dbReference type="GO" id="GO:0016757">
    <property type="term" value="F:glycosyltransferase activity"/>
    <property type="evidence" value="ECO:0007669"/>
    <property type="project" value="UniProtKB-KW"/>
</dbReference>
<dbReference type="Proteomes" id="UP001483337">
    <property type="component" value="Chromosome"/>
</dbReference>
<keyword evidence="5 8" id="KW-0812">Transmembrane</keyword>
<feature type="transmembrane region" description="Helical" evidence="8">
    <location>
        <begin position="7"/>
        <end position="24"/>
    </location>
</feature>
<dbReference type="PANTHER" id="PTHR33908">
    <property type="entry name" value="MANNOSYLTRANSFERASE YKCB-RELATED"/>
    <property type="match status" value="1"/>
</dbReference>
<keyword evidence="10" id="KW-1185">Reference proteome</keyword>
<keyword evidence="6 8" id="KW-1133">Transmembrane helix</keyword>
<dbReference type="EMBL" id="CP150886">
    <property type="protein sequence ID" value="WZB89249.1"/>
    <property type="molecule type" value="Genomic_DNA"/>
</dbReference>
<feature type="transmembrane region" description="Helical" evidence="8">
    <location>
        <begin position="397"/>
        <end position="415"/>
    </location>
</feature>
<comment type="subcellular location">
    <subcellularLocation>
        <location evidence="1">Cell membrane</location>
        <topology evidence="1">Multi-pass membrane protein</topology>
    </subcellularLocation>
</comment>
<evidence type="ECO:0000256" key="6">
    <source>
        <dbReference type="ARBA" id="ARBA00022989"/>
    </source>
</evidence>
<dbReference type="PANTHER" id="PTHR33908:SF11">
    <property type="entry name" value="MEMBRANE PROTEIN"/>
    <property type="match status" value="1"/>
</dbReference>
<feature type="transmembrane region" description="Helical" evidence="8">
    <location>
        <begin position="107"/>
        <end position="127"/>
    </location>
</feature>
<evidence type="ECO:0000256" key="8">
    <source>
        <dbReference type="SAM" id="Phobius"/>
    </source>
</evidence>
<feature type="transmembrane region" description="Helical" evidence="8">
    <location>
        <begin position="374"/>
        <end position="391"/>
    </location>
</feature>
<dbReference type="EC" id="2.4.-.-" evidence="9"/>
<feature type="transmembrane region" description="Helical" evidence="8">
    <location>
        <begin position="139"/>
        <end position="156"/>
    </location>
</feature>
<feature type="transmembrane region" description="Helical" evidence="8">
    <location>
        <begin position="282"/>
        <end position="298"/>
    </location>
</feature>
<keyword evidence="2" id="KW-1003">Cell membrane</keyword>
<evidence type="ECO:0000256" key="4">
    <source>
        <dbReference type="ARBA" id="ARBA00022679"/>
    </source>
</evidence>
<reference evidence="9 10" key="1">
    <citation type="submission" date="2024-04" db="EMBL/GenBank/DDBJ databases">
        <title>Okeanomitos corallinicola gen. &amp; sp. nov. (Nostocales, Cyanobacteria), a new toxic marine heterocyst-forming cyanobacterium from a coral reef.</title>
        <authorList>
            <person name="Li H."/>
            <person name="Li R."/>
            <person name="Kang J."/>
            <person name="Hii K.S."/>
            <person name="Mohamed H.F."/>
            <person name="Xu X."/>
            <person name="Luo Z."/>
        </authorList>
    </citation>
    <scope>NUCLEOTIDE SEQUENCE [LARGE SCALE GENOMIC DNA]</scope>
    <source>
        <strain evidence="9 10">TIOX110</strain>
    </source>
</reference>
<evidence type="ECO:0000256" key="1">
    <source>
        <dbReference type="ARBA" id="ARBA00004651"/>
    </source>
</evidence>
<protein>
    <submittedName>
        <fullName evidence="9">Glycosyltransferase family 39 protein</fullName>
        <ecNumber evidence="9">2.4.-.-</ecNumber>
    </submittedName>
</protein>
<proteinExistence type="predicted"/>
<accession>A0ABZ2UVA6</accession>
<evidence type="ECO:0000256" key="3">
    <source>
        <dbReference type="ARBA" id="ARBA00022676"/>
    </source>
</evidence>
<feature type="transmembrane region" description="Helical" evidence="8">
    <location>
        <begin position="342"/>
        <end position="362"/>
    </location>
</feature>
<evidence type="ECO:0000313" key="10">
    <source>
        <dbReference type="Proteomes" id="UP001483337"/>
    </source>
</evidence>
<dbReference type="RefSeq" id="WP_353932153.1">
    <property type="nucleotide sequence ID" value="NZ_CP150886.1"/>
</dbReference>
<keyword evidence="3 9" id="KW-0328">Glycosyltransferase</keyword>
<evidence type="ECO:0000313" key="9">
    <source>
        <dbReference type="EMBL" id="WZB89249.1"/>
    </source>
</evidence>
<sequence>MKNYQTYIYLTAVILLGTVLRFWHLDLKSLWLDEIITAIFSLGRNYSDIPLDVVFPIQQLPEIFTWQPGVSCSEIAENLANDSTHPPLFFCGMYGWLGWLNSWDINWVIKLRFLPALFGVTSIIAMYSVNSIAFSSKSGIMAALLMALSPFAVYLSQEARHYTLPMLLIILSLFFLIKIQQDIFLNHDSRFRFWLLWAVINSIGLYIHYFFTLSLNAEIFTLLLLIYRVREKIINFPKVCLYFILSISTIIIAFIPWVLIIFSHLRKSETNWLPSPQHVEPIYQTLLNWVLMIITLPVENQTLIIQVISGFLMVTFTLWMGYKVFKNLVSLWFNHTTHFSIFTFSSFIFFVLLQFFVIAYFLGKDITIVPRYSFVYYPSFCALFAVGLEKLKVSKYIFLSVGIISCIFVVNNLTFQKPFFPDQVARNMNLEPDIPLMLVIKYDNYQDVAGGLSFAVALENERSHNQQNQDSLAFIDNSFDLSNLDQKLANFSTPNKSQFNLWFIGSSIRRENFAPEFAITAKTMCNIDTNHYHRTGRFPYQLYRCNYR</sequence>
<evidence type="ECO:0000256" key="5">
    <source>
        <dbReference type="ARBA" id="ARBA00022692"/>
    </source>
</evidence>
<name>A0ABZ2UVA6_9CYAN</name>
<keyword evidence="7 8" id="KW-0472">Membrane</keyword>
<evidence type="ECO:0000256" key="2">
    <source>
        <dbReference type="ARBA" id="ARBA00022475"/>
    </source>
</evidence>